<evidence type="ECO:0000256" key="1">
    <source>
        <dbReference type="ARBA" id="ARBA00023015"/>
    </source>
</evidence>
<dbReference type="HOGENOM" id="CLU_017584_5_1_5"/>
<dbReference type="AlphaFoldDB" id="F9Y7Z6"/>
<dbReference type="InterPro" id="IPR036388">
    <property type="entry name" value="WH-like_DNA-bd_sf"/>
</dbReference>
<dbReference type="SUPFAM" id="SSF48008">
    <property type="entry name" value="GntR ligand-binding domain-like"/>
    <property type="match status" value="1"/>
</dbReference>
<dbReference type="PANTHER" id="PTHR43537">
    <property type="entry name" value="TRANSCRIPTIONAL REGULATOR, GNTR FAMILY"/>
    <property type="match status" value="1"/>
</dbReference>
<dbReference type="OrthoDB" id="9028214at2"/>
<dbReference type="InterPro" id="IPR000524">
    <property type="entry name" value="Tscrpt_reg_HTH_GntR"/>
</dbReference>
<feature type="domain" description="HTH gntR-type" evidence="4">
    <location>
        <begin position="11"/>
        <end position="78"/>
    </location>
</feature>
<accession>F9Y7Z6</accession>
<evidence type="ECO:0000259" key="4">
    <source>
        <dbReference type="PROSITE" id="PS50949"/>
    </source>
</evidence>
<dbReference type="GO" id="GO:0003677">
    <property type="term" value="F:DNA binding"/>
    <property type="evidence" value="ECO:0007669"/>
    <property type="project" value="UniProtKB-KW"/>
</dbReference>
<dbReference type="InterPro" id="IPR036390">
    <property type="entry name" value="WH_DNA-bd_sf"/>
</dbReference>
<dbReference type="GO" id="GO:0003700">
    <property type="term" value="F:DNA-binding transcription factor activity"/>
    <property type="evidence" value="ECO:0007669"/>
    <property type="project" value="InterPro"/>
</dbReference>
<dbReference type="Pfam" id="PF00392">
    <property type="entry name" value="GntR"/>
    <property type="match status" value="1"/>
</dbReference>
<dbReference type="InterPro" id="IPR008920">
    <property type="entry name" value="TF_FadR/GntR_C"/>
</dbReference>
<keyword evidence="2" id="KW-0238">DNA-binding</keyword>
<dbReference type="SMART" id="SM00345">
    <property type="entry name" value="HTH_GNTR"/>
    <property type="match status" value="1"/>
</dbReference>
<dbReference type="Gene3D" id="1.20.120.530">
    <property type="entry name" value="GntR ligand-binding domain-like"/>
    <property type="match status" value="1"/>
</dbReference>
<dbReference type="InterPro" id="IPR011711">
    <property type="entry name" value="GntR_C"/>
</dbReference>
<evidence type="ECO:0000256" key="3">
    <source>
        <dbReference type="ARBA" id="ARBA00023163"/>
    </source>
</evidence>
<keyword evidence="6" id="KW-1185">Reference proteome</keyword>
<name>F9Y7Z6_KETVW</name>
<keyword evidence="3" id="KW-0804">Transcription</keyword>
<dbReference type="eggNOG" id="COG1802">
    <property type="taxonomic scope" value="Bacteria"/>
</dbReference>
<gene>
    <name evidence="5" type="ordered locus">KVU_1283</name>
</gene>
<dbReference type="PANTHER" id="PTHR43537:SF49">
    <property type="entry name" value="TRANSCRIPTIONAL REGULATORY PROTEIN"/>
    <property type="match status" value="1"/>
</dbReference>
<dbReference type="Proteomes" id="UP000000692">
    <property type="component" value="Chromosome"/>
</dbReference>
<sequence length="216" mass="24631">MGDQMTKEQDDSLVDRVYSRLLGEILNGTLAPGAKLSEPKIAATEDVSRAPVREAIRRLEERGLVTHRLRQGVRVIVPDETMRANLMAVRGALEGLAARQAAENATDSERASLAVMLDAHRDKLEREGPVDYWQSNVNTDFHHRVATLSRNSHLIDLINDRFWPLFQLVRRARRDEPGRIRRSYVEHRRIANAIIDRDGDVAELLMRRHIEAAFIT</sequence>
<keyword evidence="1" id="KW-0805">Transcription regulation</keyword>
<protein>
    <submittedName>
        <fullName evidence="5">GntR-family transcriptional regulator</fullName>
    </submittedName>
</protein>
<proteinExistence type="predicted"/>
<dbReference type="KEGG" id="kvl:KVU_1283"/>
<evidence type="ECO:0000313" key="5">
    <source>
        <dbReference type="EMBL" id="AEM41122.1"/>
    </source>
</evidence>
<dbReference type="SMART" id="SM00895">
    <property type="entry name" value="FCD"/>
    <property type="match status" value="1"/>
</dbReference>
<reference evidence="5 6" key="1">
    <citation type="journal article" date="2011" name="J. Bacteriol.">
        <title>Complete genome sequence of the industrial strain Ketogulonicigenium vulgare WSH-001.</title>
        <authorList>
            <person name="Liu L."/>
            <person name="Li Y."/>
            <person name="Zhang J."/>
            <person name="Zhou Z."/>
            <person name="Liu J."/>
            <person name="Li X."/>
            <person name="Zhou J."/>
            <person name="Du G."/>
            <person name="Wang L."/>
            <person name="Chen J."/>
        </authorList>
    </citation>
    <scope>NUCLEOTIDE SEQUENCE [LARGE SCALE GENOMIC DNA]</scope>
    <source>
        <strain evidence="5 6">WSH-001</strain>
    </source>
</reference>
<dbReference type="SUPFAM" id="SSF46785">
    <property type="entry name" value="Winged helix' DNA-binding domain"/>
    <property type="match status" value="1"/>
</dbReference>
<dbReference type="PROSITE" id="PS50949">
    <property type="entry name" value="HTH_GNTR"/>
    <property type="match status" value="1"/>
</dbReference>
<dbReference type="EMBL" id="CP002018">
    <property type="protein sequence ID" value="AEM41122.1"/>
    <property type="molecule type" value="Genomic_DNA"/>
</dbReference>
<dbReference type="Gene3D" id="1.10.10.10">
    <property type="entry name" value="Winged helix-like DNA-binding domain superfamily/Winged helix DNA-binding domain"/>
    <property type="match status" value="1"/>
</dbReference>
<dbReference type="Pfam" id="PF07729">
    <property type="entry name" value="FCD"/>
    <property type="match status" value="1"/>
</dbReference>
<evidence type="ECO:0000313" key="6">
    <source>
        <dbReference type="Proteomes" id="UP000000692"/>
    </source>
</evidence>
<organism evidence="5 6">
    <name type="scientific">Ketogulonicigenium vulgare (strain WSH-001)</name>
    <dbReference type="NCBI Taxonomy" id="759362"/>
    <lineage>
        <taxon>Bacteria</taxon>
        <taxon>Pseudomonadati</taxon>
        <taxon>Pseudomonadota</taxon>
        <taxon>Alphaproteobacteria</taxon>
        <taxon>Rhodobacterales</taxon>
        <taxon>Roseobacteraceae</taxon>
        <taxon>Ketogulonicigenium</taxon>
    </lineage>
</organism>
<dbReference type="CDD" id="cd07377">
    <property type="entry name" value="WHTH_GntR"/>
    <property type="match status" value="1"/>
</dbReference>
<evidence type="ECO:0000256" key="2">
    <source>
        <dbReference type="ARBA" id="ARBA00023125"/>
    </source>
</evidence>